<dbReference type="SMART" id="SM00054">
    <property type="entry name" value="EFh"/>
    <property type="match status" value="2"/>
</dbReference>
<dbReference type="InterPro" id="IPR002048">
    <property type="entry name" value="EF_hand_dom"/>
</dbReference>
<evidence type="ECO:0000313" key="6">
    <source>
        <dbReference type="EMBL" id="KAJ8021366.1"/>
    </source>
</evidence>
<dbReference type="OrthoDB" id="6572480at2759"/>
<evidence type="ECO:0000256" key="2">
    <source>
        <dbReference type="ARBA" id="ARBA00022737"/>
    </source>
</evidence>
<dbReference type="AlphaFoldDB" id="A0A9Q1BB31"/>
<dbReference type="PROSITE" id="PS50222">
    <property type="entry name" value="EF_HAND_2"/>
    <property type="match status" value="2"/>
</dbReference>
<dbReference type="GO" id="GO:0005509">
    <property type="term" value="F:calcium ion binding"/>
    <property type="evidence" value="ECO:0007669"/>
    <property type="project" value="InterPro"/>
</dbReference>
<dbReference type="SUPFAM" id="SSF47473">
    <property type="entry name" value="EF-hand"/>
    <property type="match status" value="1"/>
</dbReference>
<organism evidence="6 7">
    <name type="scientific">Holothuria leucospilota</name>
    <name type="common">Black long sea cucumber</name>
    <name type="synonym">Mertensiothuria leucospilota</name>
    <dbReference type="NCBI Taxonomy" id="206669"/>
    <lineage>
        <taxon>Eukaryota</taxon>
        <taxon>Metazoa</taxon>
        <taxon>Echinodermata</taxon>
        <taxon>Eleutherozoa</taxon>
        <taxon>Echinozoa</taxon>
        <taxon>Holothuroidea</taxon>
        <taxon>Aspidochirotacea</taxon>
        <taxon>Aspidochirotida</taxon>
        <taxon>Holothuriidae</taxon>
        <taxon>Holothuria</taxon>
    </lineage>
</organism>
<reference evidence="6" key="1">
    <citation type="submission" date="2021-10" db="EMBL/GenBank/DDBJ databases">
        <title>Tropical sea cucumber genome reveals ecological adaptation and Cuvierian tubules defense mechanism.</title>
        <authorList>
            <person name="Chen T."/>
        </authorList>
    </citation>
    <scope>NUCLEOTIDE SEQUENCE</scope>
    <source>
        <strain evidence="6">Nanhai2018</strain>
        <tissue evidence="6">Muscle</tissue>
    </source>
</reference>
<comment type="caution">
    <text evidence="6">The sequence shown here is derived from an EMBL/GenBank/DDBJ whole genome shotgun (WGS) entry which is preliminary data.</text>
</comment>
<keyword evidence="2" id="KW-0677">Repeat</keyword>
<feature type="domain" description="EF-hand" evidence="5">
    <location>
        <begin position="48"/>
        <end position="83"/>
    </location>
</feature>
<feature type="region of interest" description="Disordered" evidence="4">
    <location>
        <begin position="184"/>
        <end position="209"/>
    </location>
</feature>
<dbReference type="Gene3D" id="1.10.238.10">
    <property type="entry name" value="EF-hand"/>
    <property type="match status" value="1"/>
</dbReference>
<keyword evidence="7" id="KW-1185">Reference proteome</keyword>
<dbReference type="PANTHER" id="PTHR13025">
    <property type="entry name" value="EF-HAND DOMAIN-CONTAINING PROTEIN D"/>
    <property type="match status" value="1"/>
</dbReference>
<evidence type="ECO:0000256" key="3">
    <source>
        <dbReference type="ARBA" id="ARBA00022837"/>
    </source>
</evidence>
<dbReference type="InterPro" id="IPR018247">
    <property type="entry name" value="EF_Hand_1_Ca_BS"/>
</dbReference>
<proteinExistence type="predicted"/>
<sequence>MDDDLANRLDKRIEAEEEGVKVKKMREYKDPREEFAHPYPEFSEFSRDQCRAFEETFASYDTDHDNFISLDEFRHMMEVRESPLTHLELKNLIQEVDEDKDGKLCFREFMLIWSKSYKKEMPEGTGYAKIVAANQKILSAPENAVKEGAKGVKGFFEAKGSEMKDQENYEEEIREQQRLKYEKKRKAKEAKEKEKQKKAKFAQRAAMFN</sequence>
<evidence type="ECO:0000256" key="1">
    <source>
        <dbReference type="ARBA" id="ARBA00022723"/>
    </source>
</evidence>
<dbReference type="Proteomes" id="UP001152320">
    <property type="component" value="Chromosome 21"/>
</dbReference>
<keyword evidence="1" id="KW-0479">Metal-binding</keyword>
<evidence type="ECO:0000256" key="4">
    <source>
        <dbReference type="SAM" id="MobiDB-lite"/>
    </source>
</evidence>
<name>A0A9Q1BB31_HOLLE</name>
<dbReference type="InterPro" id="IPR040365">
    <property type="entry name" value="EFHD1/2"/>
</dbReference>
<dbReference type="InterPro" id="IPR011992">
    <property type="entry name" value="EF-hand-dom_pair"/>
</dbReference>
<dbReference type="Pfam" id="PF13499">
    <property type="entry name" value="EF-hand_7"/>
    <property type="match status" value="1"/>
</dbReference>
<keyword evidence="3" id="KW-0106">Calcium</keyword>
<dbReference type="EMBL" id="JAIZAY010000021">
    <property type="protein sequence ID" value="KAJ8021366.1"/>
    <property type="molecule type" value="Genomic_DNA"/>
</dbReference>
<accession>A0A9Q1BB31</accession>
<dbReference type="PROSITE" id="PS00018">
    <property type="entry name" value="EF_HAND_1"/>
    <property type="match status" value="2"/>
</dbReference>
<dbReference type="CDD" id="cd00051">
    <property type="entry name" value="EFh"/>
    <property type="match status" value="1"/>
</dbReference>
<protein>
    <submittedName>
        <fullName evidence="6">EF-hand domain-containing protein D1</fullName>
    </submittedName>
</protein>
<dbReference type="PANTHER" id="PTHR13025:SF6">
    <property type="entry name" value="EF-HAND DOMAIN-CONTAINING PROTEIN-RELATED"/>
    <property type="match status" value="1"/>
</dbReference>
<gene>
    <name evidence="6" type="ORF">HOLleu_38538</name>
</gene>
<evidence type="ECO:0000259" key="5">
    <source>
        <dbReference type="PROSITE" id="PS50222"/>
    </source>
</evidence>
<feature type="domain" description="EF-hand" evidence="5">
    <location>
        <begin position="84"/>
        <end position="119"/>
    </location>
</feature>
<evidence type="ECO:0000313" key="7">
    <source>
        <dbReference type="Proteomes" id="UP001152320"/>
    </source>
</evidence>